<comment type="caution">
    <text evidence="1">The sequence shown here is derived from an EMBL/GenBank/DDBJ whole genome shotgun (WGS) entry which is preliminary data.</text>
</comment>
<gene>
    <name evidence="1" type="ORF">OBE_09385</name>
</gene>
<reference evidence="1" key="1">
    <citation type="journal article" date="2013" name="Environ. Microbiol.">
        <title>Microbiota from the distal guts of lean and obese adolescents exhibit partial functional redundancy besides clear differences in community structure.</title>
        <authorList>
            <person name="Ferrer M."/>
            <person name="Ruiz A."/>
            <person name="Lanza F."/>
            <person name="Haange S.B."/>
            <person name="Oberbach A."/>
            <person name="Till H."/>
            <person name="Bargiela R."/>
            <person name="Campoy C."/>
            <person name="Segura M.T."/>
            <person name="Richter M."/>
            <person name="von Bergen M."/>
            <person name="Seifert J."/>
            <person name="Suarez A."/>
        </authorList>
    </citation>
    <scope>NUCLEOTIDE SEQUENCE</scope>
</reference>
<dbReference type="AlphaFoldDB" id="K1T0S1"/>
<evidence type="ECO:0000313" key="1">
    <source>
        <dbReference type="EMBL" id="EKC59660.1"/>
    </source>
</evidence>
<accession>K1T0S1</accession>
<sequence>MIIDKDYRSNVKHGSGSFPFTQFLTVETTDIPVYITRSSDELIHVSYVSDTEVDIYEDGGRLIVEQVPSLVITLFTREQFSYRIEIQLPDKPFSNLNLYTASSDLHCCAVSGYMVNIKCKSGSADIERLSCSGTLGIDCDSGKINMYIDEFSGGSLVNSTGTVNIDFAKDADTVISQGTRCYINGLAAVSDGRAAEDDDLAVTSPSGRVRINTNIKR</sequence>
<name>K1T0S1_9ZZZZ</name>
<protein>
    <submittedName>
        <fullName evidence="1">Uncharacterized protein</fullName>
    </submittedName>
</protein>
<dbReference type="EMBL" id="AJWZ01006476">
    <property type="protein sequence ID" value="EKC59660.1"/>
    <property type="molecule type" value="Genomic_DNA"/>
</dbReference>
<organism evidence="1">
    <name type="scientific">human gut metagenome</name>
    <dbReference type="NCBI Taxonomy" id="408170"/>
    <lineage>
        <taxon>unclassified sequences</taxon>
        <taxon>metagenomes</taxon>
        <taxon>organismal metagenomes</taxon>
    </lineage>
</organism>
<proteinExistence type="predicted"/>